<dbReference type="Pfam" id="PF01494">
    <property type="entry name" value="FAD_binding_3"/>
    <property type="match status" value="1"/>
</dbReference>
<evidence type="ECO:0000259" key="5">
    <source>
        <dbReference type="Pfam" id="PF01494"/>
    </source>
</evidence>
<dbReference type="AlphaFoldDB" id="A0A7U3VS26"/>
<protein>
    <submittedName>
        <fullName evidence="6">Putative oxygenase</fullName>
    </submittedName>
</protein>
<keyword evidence="2" id="KW-0285">Flavoprotein</keyword>
<dbReference type="Gene3D" id="3.40.30.120">
    <property type="match status" value="1"/>
</dbReference>
<evidence type="ECO:0000256" key="2">
    <source>
        <dbReference type="ARBA" id="ARBA00022630"/>
    </source>
</evidence>
<dbReference type="GO" id="GO:0016709">
    <property type="term" value="F:oxidoreductase activity, acting on paired donors, with incorporation or reduction of molecular oxygen, NAD(P)H as one donor, and incorporation of one atom of oxygen"/>
    <property type="evidence" value="ECO:0007669"/>
    <property type="project" value="UniProtKB-ARBA"/>
</dbReference>
<dbReference type="InterPro" id="IPR002938">
    <property type="entry name" value="FAD-bd"/>
</dbReference>
<dbReference type="PRINTS" id="PR00420">
    <property type="entry name" value="RNGMNOXGNASE"/>
</dbReference>
<dbReference type="GO" id="GO:0071949">
    <property type="term" value="F:FAD binding"/>
    <property type="evidence" value="ECO:0007669"/>
    <property type="project" value="InterPro"/>
</dbReference>
<dbReference type="InterPro" id="IPR050641">
    <property type="entry name" value="RIFMO-like"/>
</dbReference>
<accession>A0A7U3VS26</accession>
<evidence type="ECO:0000256" key="1">
    <source>
        <dbReference type="ARBA" id="ARBA00001974"/>
    </source>
</evidence>
<reference evidence="6 7" key="3">
    <citation type="journal article" date="2011" name="Nat. Chem. Biol.">
        <title>Reveromycin A biosynthesis uses RevG and RevJ for stereospecific spiroacetal formation.</title>
        <authorList>
            <person name="Takahashi S."/>
            <person name="Toyoda A."/>
            <person name="Sekiyama Y."/>
            <person name="Takagi H."/>
            <person name="Nogawa T."/>
            <person name="Uramoto M."/>
            <person name="Suzuki R."/>
            <person name="Koshino H."/>
            <person name="Kumano T."/>
            <person name="Panthee S."/>
            <person name="Dairi T."/>
            <person name="Ishikawa J."/>
            <person name="Ikeda H."/>
            <person name="Sakaki Y."/>
            <person name="Osada H."/>
        </authorList>
    </citation>
    <scope>NUCLEOTIDE SEQUENCE [LARGE SCALE GENOMIC DNA]</scope>
    <source>
        <strain evidence="6 7">SN-593</strain>
    </source>
</reference>
<name>A0A7U3VS26_9ACTN</name>
<dbReference type="SUPFAM" id="SSF51905">
    <property type="entry name" value="FAD/NAD(P)-binding domain"/>
    <property type="match status" value="1"/>
</dbReference>
<dbReference type="KEGG" id="arev:RVR_8886"/>
<organism evidence="6 7">
    <name type="scientific">Actinacidiphila reveromycinica</name>
    <dbReference type="NCBI Taxonomy" id="659352"/>
    <lineage>
        <taxon>Bacteria</taxon>
        <taxon>Bacillati</taxon>
        <taxon>Actinomycetota</taxon>
        <taxon>Actinomycetes</taxon>
        <taxon>Kitasatosporales</taxon>
        <taxon>Streptomycetaceae</taxon>
        <taxon>Actinacidiphila</taxon>
    </lineage>
</organism>
<keyword evidence="3" id="KW-0274">FAD</keyword>
<dbReference type="InterPro" id="IPR036188">
    <property type="entry name" value="FAD/NAD-bd_sf"/>
</dbReference>
<reference evidence="6 7" key="4">
    <citation type="journal article" date="2020" name="Sci. Rep.">
        <title>beta-carboline chemical signals induce reveromycin production through a LuxR family regulator in Streptomyces sp. SN-593.</title>
        <authorList>
            <person name="Panthee S."/>
            <person name="Kito N."/>
            <person name="Hayashi T."/>
            <person name="Shimizu T."/>
            <person name="Ishikawa J."/>
            <person name="Hamamoto H."/>
            <person name="Osada H."/>
            <person name="Takahashi S."/>
        </authorList>
    </citation>
    <scope>NUCLEOTIDE SEQUENCE [LARGE SCALE GENOMIC DNA]</scope>
    <source>
        <strain evidence="6 7">SN-593</strain>
    </source>
</reference>
<feature type="region of interest" description="Disordered" evidence="4">
    <location>
        <begin position="1"/>
        <end position="39"/>
    </location>
</feature>
<proteinExistence type="predicted"/>
<dbReference type="Pfam" id="PF21274">
    <property type="entry name" value="Rng_hyd_C"/>
    <property type="match status" value="1"/>
</dbReference>
<dbReference type="PANTHER" id="PTHR43004">
    <property type="entry name" value="TRK SYSTEM POTASSIUM UPTAKE PROTEIN"/>
    <property type="match status" value="1"/>
</dbReference>
<dbReference type="Gene3D" id="3.30.70.2450">
    <property type="match status" value="1"/>
</dbReference>
<feature type="domain" description="FAD-binding" evidence="5">
    <location>
        <begin position="44"/>
        <end position="376"/>
    </location>
</feature>
<evidence type="ECO:0000256" key="4">
    <source>
        <dbReference type="SAM" id="MobiDB-lite"/>
    </source>
</evidence>
<evidence type="ECO:0000313" key="6">
    <source>
        <dbReference type="EMBL" id="BBB01458.1"/>
    </source>
</evidence>
<dbReference type="RefSeq" id="WP_237405082.1">
    <property type="nucleotide sequence ID" value="NZ_AP018365.1"/>
</dbReference>
<comment type="cofactor">
    <cofactor evidence="1">
        <name>FAD</name>
        <dbReference type="ChEBI" id="CHEBI:57692"/>
    </cofactor>
</comment>
<dbReference type="EMBL" id="AP018365">
    <property type="protein sequence ID" value="BBB01458.1"/>
    <property type="molecule type" value="Genomic_DNA"/>
</dbReference>
<sequence length="556" mass="58218">MASTDRTPGAGANAPGTRVPGRRAPGARTAEPRTPEPAIPGLHADAVVVGAGPVGLLLAGELRLGGADVLVVERLVEPTTESRASTLNARTLELLDSRGLLAAFGALPHDSRGHFGGIPLDLAGPGPYAGQWKAPQTATEAHLASWAADLGVRVLRGHEVHGVEQDAGHVDLLARTPDGTTTRIRARYAVAADGQDSTVREVLGADFPGLPAERELLRADVAGLDIPDRRFERLERGLAIASRRGDGVTRVMVHEFGAQPSPGRSTAFATVADTWKRVTGEEIGHGAPLWAGSFDDAARQLAHYRDGRVLFAGDAAHRHLPVGGQALNLGLQDAFNLGWKLAAAVRAEAAGSPAFADLLLDSYHAERHPVGRQVLTSVRAQALLLLGGPDVDPVRAVFEELIALPPARRHLAGAVSGLDTRYDLDGGHPLAGGLLPHLPLRTRPDLPAEVTSSAALLRDGRGVLLDLTGDARHGERLARAVAPWAGRVRHVRARTSGADAERLAGVGAALVRPDGVVAWAAGQDPTPARALAAARRSLRRWFGPPARSATGRPSSP</sequence>
<dbReference type="PANTHER" id="PTHR43004:SF19">
    <property type="entry name" value="BINDING MONOOXYGENASE, PUTATIVE (JCVI)-RELATED"/>
    <property type="match status" value="1"/>
</dbReference>
<evidence type="ECO:0000256" key="3">
    <source>
        <dbReference type="ARBA" id="ARBA00022827"/>
    </source>
</evidence>
<evidence type="ECO:0000313" key="7">
    <source>
        <dbReference type="Proteomes" id="UP000595703"/>
    </source>
</evidence>
<dbReference type="Proteomes" id="UP000595703">
    <property type="component" value="Chromosome"/>
</dbReference>
<dbReference type="Gene3D" id="3.50.50.60">
    <property type="entry name" value="FAD/NAD(P)-binding domain"/>
    <property type="match status" value="2"/>
</dbReference>
<reference evidence="6 7" key="2">
    <citation type="journal article" date="2011" name="J. Antibiot.">
        <title>Furaquinocins I and J: novel polyketide isoprenoid hybrid compounds from Streptomyces reveromyceticus SN-593.</title>
        <authorList>
            <person name="Panthee S."/>
            <person name="Takahashi S."/>
            <person name="Takagi H."/>
            <person name="Nogawa T."/>
            <person name="Oowada E."/>
            <person name="Uramoto M."/>
            <person name="Osada H."/>
        </authorList>
    </citation>
    <scope>NUCLEOTIDE SEQUENCE [LARGE SCALE GENOMIC DNA]</scope>
    <source>
        <strain evidence="6 7">SN-593</strain>
    </source>
</reference>
<gene>
    <name evidence="6" type="ORF">RVR_8886</name>
</gene>
<reference evidence="6 7" key="1">
    <citation type="journal article" date="2010" name="J. Bacteriol.">
        <title>Biochemical characterization of a novel indole prenyltransferase from Streptomyces sp. SN-593.</title>
        <authorList>
            <person name="Takahashi S."/>
            <person name="Takagi H."/>
            <person name="Toyoda A."/>
            <person name="Uramoto M."/>
            <person name="Nogawa T."/>
            <person name="Ueki M."/>
            <person name="Sakaki Y."/>
            <person name="Osada H."/>
        </authorList>
    </citation>
    <scope>NUCLEOTIDE SEQUENCE [LARGE SCALE GENOMIC DNA]</scope>
    <source>
        <strain evidence="6 7">SN-593</strain>
    </source>
</reference>
<keyword evidence="7" id="KW-1185">Reference proteome</keyword>